<dbReference type="PANTHER" id="PTHR37312:SF1">
    <property type="entry name" value="MEMBRANE-BOUND ACYLTRANSFERASE YKRP-RELATED"/>
    <property type="match status" value="1"/>
</dbReference>
<feature type="domain" description="Acyltransferase 3" evidence="2">
    <location>
        <begin position="8"/>
        <end position="326"/>
    </location>
</feature>
<evidence type="ECO:0000259" key="2">
    <source>
        <dbReference type="Pfam" id="PF01757"/>
    </source>
</evidence>
<feature type="transmembrane region" description="Helical" evidence="1">
    <location>
        <begin position="150"/>
        <end position="169"/>
    </location>
</feature>
<keyword evidence="1" id="KW-0812">Transmembrane</keyword>
<dbReference type="InterPro" id="IPR052734">
    <property type="entry name" value="Nod_factor_acetyltransferase"/>
</dbReference>
<keyword evidence="4" id="KW-1185">Reference proteome</keyword>
<dbReference type="PANTHER" id="PTHR37312">
    <property type="entry name" value="MEMBRANE-BOUND ACYLTRANSFERASE YKRP-RELATED"/>
    <property type="match status" value="1"/>
</dbReference>
<accession>G5JNF7</accession>
<feature type="transmembrane region" description="Helical" evidence="1">
    <location>
        <begin position="37"/>
        <end position="55"/>
    </location>
</feature>
<feature type="transmembrane region" description="Helical" evidence="1">
    <location>
        <begin position="76"/>
        <end position="99"/>
    </location>
</feature>
<dbReference type="EMBL" id="AEUV02000002">
    <property type="protein sequence ID" value="EHI74911.1"/>
    <property type="molecule type" value="Genomic_DNA"/>
</dbReference>
<dbReference type="AlphaFoldDB" id="G5JNF7"/>
<protein>
    <recommendedName>
        <fullName evidence="2">Acyltransferase 3 domain-containing protein</fullName>
    </recommendedName>
</protein>
<feature type="transmembrane region" description="Helical" evidence="1">
    <location>
        <begin position="207"/>
        <end position="229"/>
    </location>
</feature>
<feature type="transmembrane region" description="Helical" evidence="1">
    <location>
        <begin position="119"/>
        <end position="138"/>
    </location>
</feature>
<dbReference type="GO" id="GO:0016747">
    <property type="term" value="F:acyltransferase activity, transferring groups other than amino-acyl groups"/>
    <property type="evidence" value="ECO:0007669"/>
    <property type="project" value="InterPro"/>
</dbReference>
<keyword evidence="1" id="KW-1133">Transmembrane helix</keyword>
<reference evidence="3" key="1">
    <citation type="submission" date="2011-07" db="EMBL/GenBank/DDBJ databases">
        <authorList>
            <person name="Stanhope M.J."/>
            <person name="Durkin A.S."/>
            <person name="Hostetler J."/>
            <person name="Kim M."/>
            <person name="Radune D."/>
            <person name="Singh I."/>
            <person name="Town C.D."/>
        </authorList>
    </citation>
    <scope>NUCLEOTIDE SEQUENCE [LARGE SCALE GENOMIC DNA]</scope>
    <source>
        <strain evidence="3">HS-6</strain>
    </source>
</reference>
<name>G5JNF7_STRCG</name>
<dbReference type="eggNOG" id="COG3594">
    <property type="taxonomic scope" value="Bacteria"/>
</dbReference>
<evidence type="ECO:0000313" key="3">
    <source>
        <dbReference type="EMBL" id="EHI74911.1"/>
    </source>
</evidence>
<dbReference type="RefSeq" id="WP_004228756.1">
    <property type="nucleotide sequence ID" value="NZ_AEUV02000002.1"/>
</dbReference>
<evidence type="ECO:0000313" key="4">
    <source>
        <dbReference type="Proteomes" id="UP000004322"/>
    </source>
</evidence>
<feature type="transmembrane region" description="Helical" evidence="1">
    <location>
        <begin position="175"/>
        <end position="195"/>
    </location>
</feature>
<feature type="transmembrane region" description="Helical" evidence="1">
    <location>
        <begin position="279"/>
        <end position="301"/>
    </location>
</feature>
<sequence>MKKQERIQWIDFAKGLTIILVIVGHTFSKGYIRGPIFSFHMPLFFMLSLATYSFSNDWKDYRKKQRKAFNHLIPPAIFIWLVQSVFLYRGQDFLGYVLLQIKSLFWASGYYVFVDGEKIPYLGIAWFLVVLFLSRALLDGLSLSIKSKSPIFFIVLINLLGIVGVYLGYSHHFLPLSFDLVLGVLPFLGLGHYLLRIDYSNKSAARLLVCLLFWCFSFGISHILGFHYLELAIRQYSLFPLSYMTAVAGVLSMCQFCFQAEQLSAKPYFDSVFKKVKVLGRYSLILLIIHALEDKAFRMVWEWSSHSWLNLIIRLTLDLIIFTICLTFLQSKRTSRQVV</sequence>
<dbReference type="STRING" id="873449.STRCR_1412"/>
<keyword evidence="1" id="KW-0472">Membrane</keyword>
<comment type="caution">
    <text evidence="3">The sequence shown here is derived from an EMBL/GenBank/DDBJ whole genome shotgun (WGS) entry which is preliminary data.</text>
</comment>
<dbReference type="Proteomes" id="UP000004322">
    <property type="component" value="Unassembled WGS sequence"/>
</dbReference>
<feature type="transmembrane region" description="Helical" evidence="1">
    <location>
        <begin position="307"/>
        <end position="329"/>
    </location>
</feature>
<proteinExistence type="predicted"/>
<organism evidence="3 4">
    <name type="scientific">Streptococcus criceti HS-6</name>
    <dbReference type="NCBI Taxonomy" id="873449"/>
    <lineage>
        <taxon>Bacteria</taxon>
        <taxon>Bacillati</taxon>
        <taxon>Bacillota</taxon>
        <taxon>Bacilli</taxon>
        <taxon>Lactobacillales</taxon>
        <taxon>Streptococcaceae</taxon>
        <taxon>Streptococcus</taxon>
    </lineage>
</organism>
<feature type="transmembrane region" description="Helical" evidence="1">
    <location>
        <begin position="241"/>
        <end position="258"/>
    </location>
</feature>
<evidence type="ECO:0000256" key="1">
    <source>
        <dbReference type="SAM" id="Phobius"/>
    </source>
</evidence>
<gene>
    <name evidence="3" type="ORF">STRCR_1412</name>
</gene>
<dbReference type="InterPro" id="IPR002656">
    <property type="entry name" value="Acyl_transf_3_dom"/>
</dbReference>
<feature type="transmembrane region" description="Helical" evidence="1">
    <location>
        <begin position="12"/>
        <end position="31"/>
    </location>
</feature>
<dbReference type="Pfam" id="PF01757">
    <property type="entry name" value="Acyl_transf_3"/>
    <property type="match status" value="1"/>
</dbReference>
<dbReference type="OrthoDB" id="6623990at2"/>